<evidence type="ECO:0000256" key="1">
    <source>
        <dbReference type="SAM" id="Coils"/>
    </source>
</evidence>
<accession>A0ABR1JBB5</accession>
<dbReference type="PROSITE" id="PS00018">
    <property type="entry name" value="EF_HAND_1"/>
    <property type="match status" value="1"/>
</dbReference>
<feature type="region of interest" description="Disordered" evidence="2">
    <location>
        <begin position="920"/>
        <end position="947"/>
    </location>
</feature>
<feature type="compositionally biased region" description="Low complexity" evidence="2">
    <location>
        <begin position="42"/>
        <end position="62"/>
    </location>
</feature>
<evidence type="ECO:0000313" key="4">
    <source>
        <dbReference type="Proteomes" id="UP001498398"/>
    </source>
</evidence>
<name>A0ABR1JBB5_9AGAR</name>
<evidence type="ECO:0000256" key="2">
    <source>
        <dbReference type="SAM" id="MobiDB-lite"/>
    </source>
</evidence>
<feature type="compositionally biased region" description="Pro residues" evidence="2">
    <location>
        <begin position="30"/>
        <end position="41"/>
    </location>
</feature>
<protein>
    <recommendedName>
        <fullName evidence="5">EF-hand domain-containing protein</fullName>
    </recommendedName>
</protein>
<feature type="region of interest" description="Disordered" evidence="2">
    <location>
        <begin position="1"/>
        <end position="160"/>
    </location>
</feature>
<sequence>MSPPPLVTSRSVESFHPNHGRGVSVNRALPPVPVPPIPTPQRIPSESSSNNSTPNSTRSGNSANAYTGTFGPLRYSPQAGGFSSPPTRQSSKNEQDYNPYSDLPNPFPASEPPQDYTPVRRVEGLPEPSRSPPPLAPVRRNEGPPSLPPLPQQAGLSQQLQTSPPFYQTSQTQLMRPPQRKPTDPLDQTLDRHRADILDGMHLSDSVETKLAEGVIVSSGLSQITGHNHEDRKNAMAQVKRLMFQGSQHMSQATLIIEQVTASPVWAEGKEIAKTMLEPAKDVMAILDVVAVYMPMVLAAKAVFTAIVKVELERHENDKNVSVVCLTITAFWLSLCDLKVVFESPVTVHQSMEKLVDEVRLKMEDFGNFANHYFKQHHMTRTFHSTTYKAKLTEYTEAFKAFQDKLQLLLTESSALTITKVDQTVDGLSAKMDQMMSLVYSVIQTQTPVEARVESEINAVGGQQAALGDRRFLMEIAENYFGTTLTSQLRTALKMDINESLEANRAIFELQLAQTKKEIESAVNRSTDTILRHLDSGPYKLIKDEDISELWKSMNWRMSCKTRHFVDALYHHFTTKLAKHRKTTGQAHEDQWTLKFMGKVIFQPTIGDAVDEDGSGYVSVYEINRFIDSKPKTWSVEVLLAYCAAGWYHNAVEYQEKCVHLLDDIERRAKRMLRPNKKHFRTYFMTGCLPELWTIVDSLNTDTLRYRGADMRAEFEALAKVRGYVMDETLQYFQERLDSVRYRINTPEEVNAVMGTSRVEVFILPLLCTILERHAKILELAENLVLSEREFQTMINSVQSVVFAFALRYYTLVAGWRQQRLDVSRQVLCFSSGIFDSWHSKFHEVSLDTLQLNGRYQYSNLIWSKDRVMHQEDKLSVKGTDLLIYDLPEQPSSEKMRNLRLSAHIQPKRAEDGWAKERYGHTSQRVKSKSIRRSHRRSGVPRTPTKVHDNSKLRLEIPSTPVIVVPQSAPFNGGDNHVYTDEDDGYESVDSTDLPELNVEHRKVKPPKLEDKIKSVEAELGGIKDMLAQLLAISSRQNGQVVE</sequence>
<feature type="compositionally biased region" description="Polar residues" evidence="2">
    <location>
        <begin position="84"/>
        <end position="98"/>
    </location>
</feature>
<dbReference type="Proteomes" id="UP001498398">
    <property type="component" value="Unassembled WGS sequence"/>
</dbReference>
<feature type="compositionally biased region" description="Basic residues" evidence="2">
    <location>
        <begin position="924"/>
        <end position="939"/>
    </location>
</feature>
<keyword evidence="1" id="KW-0175">Coiled coil</keyword>
<proteinExistence type="predicted"/>
<evidence type="ECO:0008006" key="5">
    <source>
        <dbReference type="Google" id="ProtNLM"/>
    </source>
</evidence>
<comment type="caution">
    <text evidence="3">The sequence shown here is derived from an EMBL/GenBank/DDBJ whole genome shotgun (WGS) entry which is preliminary data.</text>
</comment>
<dbReference type="InterPro" id="IPR018247">
    <property type="entry name" value="EF_Hand_1_Ca_BS"/>
</dbReference>
<dbReference type="EMBL" id="JBANRG010000025">
    <property type="protein sequence ID" value="KAK7454094.1"/>
    <property type="molecule type" value="Genomic_DNA"/>
</dbReference>
<keyword evidence="4" id="KW-1185">Reference proteome</keyword>
<gene>
    <name evidence="3" type="ORF">VKT23_011605</name>
</gene>
<reference evidence="3 4" key="1">
    <citation type="submission" date="2024-01" db="EMBL/GenBank/DDBJ databases">
        <title>A draft genome for the cacao thread blight pathogen Marasmiellus scandens.</title>
        <authorList>
            <person name="Baruah I.K."/>
            <person name="Leung J."/>
            <person name="Bukari Y."/>
            <person name="Amoako-Attah I."/>
            <person name="Meinhardt L.W."/>
            <person name="Bailey B.A."/>
            <person name="Cohen S.P."/>
        </authorList>
    </citation>
    <scope>NUCLEOTIDE SEQUENCE [LARGE SCALE GENOMIC DNA]</scope>
    <source>
        <strain evidence="3 4">GH-19</strain>
    </source>
</reference>
<evidence type="ECO:0000313" key="3">
    <source>
        <dbReference type="EMBL" id="KAK7454094.1"/>
    </source>
</evidence>
<feature type="coiled-coil region" evidence="1">
    <location>
        <begin position="498"/>
        <end position="525"/>
    </location>
</feature>
<organism evidence="3 4">
    <name type="scientific">Marasmiellus scandens</name>
    <dbReference type="NCBI Taxonomy" id="2682957"/>
    <lineage>
        <taxon>Eukaryota</taxon>
        <taxon>Fungi</taxon>
        <taxon>Dikarya</taxon>
        <taxon>Basidiomycota</taxon>
        <taxon>Agaricomycotina</taxon>
        <taxon>Agaricomycetes</taxon>
        <taxon>Agaricomycetidae</taxon>
        <taxon>Agaricales</taxon>
        <taxon>Marasmiineae</taxon>
        <taxon>Omphalotaceae</taxon>
        <taxon>Marasmiellus</taxon>
    </lineage>
</organism>